<dbReference type="FunCoup" id="A0A1E7FGE6">
    <property type="interactions" value="40"/>
</dbReference>
<feature type="domain" description="RRM" evidence="5">
    <location>
        <begin position="411"/>
        <end position="489"/>
    </location>
</feature>
<dbReference type="Gene3D" id="3.30.70.330">
    <property type="match status" value="3"/>
</dbReference>
<dbReference type="AlphaFoldDB" id="A0A1E7FGE6"/>
<dbReference type="InterPro" id="IPR002343">
    <property type="entry name" value="Hud_Sxl_RNA"/>
</dbReference>
<dbReference type="GO" id="GO:0010629">
    <property type="term" value="P:negative regulation of gene expression"/>
    <property type="evidence" value="ECO:0007669"/>
    <property type="project" value="UniProtKB-ARBA"/>
</dbReference>
<dbReference type="GO" id="GO:1990904">
    <property type="term" value="C:ribonucleoprotein complex"/>
    <property type="evidence" value="ECO:0007669"/>
    <property type="project" value="InterPro"/>
</dbReference>
<keyword evidence="1" id="KW-0677">Repeat</keyword>
<feature type="region of interest" description="Disordered" evidence="4">
    <location>
        <begin position="26"/>
        <end position="46"/>
    </location>
</feature>
<name>A0A1E7FGE6_9STRA</name>
<feature type="region of interest" description="Disordered" evidence="4">
    <location>
        <begin position="60"/>
        <end position="82"/>
    </location>
</feature>
<dbReference type="FunFam" id="3.30.70.330:FF:000013">
    <property type="entry name" value="CUGBP Elav-like family member 1 isoform 2"/>
    <property type="match status" value="1"/>
</dbReference>
<dbReference type="PANTHER" id="PTHR48027">
    <property type="entry name" value="HETEROGENEOUS NUCLEAR RIBONUCLEOPROTEIN 87F-RELATED"/>
    <property type="match status" value="1"/>
</dbReference>
<feature type="region of interest" description="Disordered" evidence="4">
    <location>
        <begin position="299"/>
        <end position="408"/>
    </location>
</feature>
<dbReference type="InterPro" id="IPR012677">
    <property type="entry name" value="Nucleotide-bd_a/b_plait_sf"/>
</dbReference>
<dbReference type="PRINTS" id="PR00961">
    <property type="entry name" value="HUDSXLRNA"/>
</dbReference>
<dbReference type="InParanoid" id="A0A1E7FGE6"/>
<dbReference type="PROSITE" id="PS50102">
    <property type="entry name" value="RRM"/>
    <property type="match status" value="3"/>
</dbReference>
<dbReference type="GO" id="GO:0005737">
    <property type="term" value="C:cytoplasm"/>
    <property type="evidence" value="ECO:0007669"/>
    <property type="project" value="UniProtKB-ARBA"/>
</dbReference>
<dbReference type="OrthoDB" id="410044at2759"/>
<keyword evidence="2 3" id="KW-0694">RNA-binding</keyword>
<feature type="compositionally biased region" description="Acidic residues" evidence="4">
    <location>
        <begin position="66"/>
        <end position="82"/>
    </location>
</feature>
<feature type="domain" description="RRM" evidence="5">
    <location>
        <begin position="171"/>
        <end position="251"/>
    </location>
</feature>
<evidence type="ECO:0000256" key="3">
    <source>
        <dbReference type="PROSITE-ProRule" id="PRU00176"/>
    </source>
</evidence>
<dbReference type="InterPro" id="IPR052462">
    <property type="entry name" value="SLIRP/GR-RBP-like"/>
</dbReference>
<feature type="compositionally biased region" description="Polar residues" evidence="4">
    <location>
        <begin position="360"/>
        <end position="370"/>
    </location>
</feature>
<dbReference type="KEGG" id="fcy:FRACYDRAFT_208519"/>
<gene>
    <name evidence="6" type="ORF">FRACYDRAFT_208519</name>
</gene>
<evidence type="ECO:0000259" key="5">
    <source>
        <dbReference type="PROSITE" id="PS50102"/>
    </source>
</evidence>
<feature type="compositionally biased region" description="Low complexity" evidence="4">
    <location>
        <begin position="333"/>
        <end position="348"/>
    </location>
</feature>
<feature type="region of interest" description="Disordered" evidence="4">
    <location>
        <begin position="554"/>
        <end position="575"/>
    </location>
</feature>
<dbReference type="Proteomes" id="UP000095751">
    <property type="component" value="Unassembled WGS sequence"/>
</dbReference>
<dbReference type="SMART" id="SM00360">
    <property type="entry name" value="RRM"/>
    <property type="match status" value="3"/>
</dbReference>
<feature type="domain" description="RRM" evidence="5">
    <location>
        <begin position="85"/>
        <end position="166"/>
    </location>
</feature>
<dbReference type="CDD" id="cd12361">
    <property type="entry name" value="RRM1_2_CELF1-6_like"/>
    <property type="match status" value="1"/>
</dbReference>
<dbReference type="GO" id="GO:0003729">
    <property type="term" value="F:mRNA binding"/>
    <property type="evidence" value="ECO:0007669"/>
    <property type="project" value="UniProtKB-ARBA"/>
</dbReference>
<evidence type="ECO:0000256" key="1">
    <source>
        <dbReference type="ARBA" id="ARBA00022737"/>
    </source>
</evidence>
<dbReference type="SUPFAM" id="SSF54928">
    <property type="entry name" value="RNA-binding domain, RBD"/>
    <property type="match status" value="2"/>
</dbReference>
<evidence type="ECO:0000313" key="6">
    <source>
        <dbReference type="EMBL" id="OEU16853.1"/>
    </source>
</evidence>
<dbReference type="EMBL" id="KV784358">
    <property type="protein sequence ID" value="OEU16853.1"/>
    <property type="molecule type" value="Genomic_DNA"/>
</dbReference>
<dbReference type="GO" id="GO:0009967">
    <property type="term" value="P:positive regulation of signal transduction"/>
    <property type="evidence" value="ECO:0007669"/>
    <property type="project" value="UniProtKB-ARBA"/>
</dbReference>
<evidence type="ECO:0000313" key="7">
    <source>
        <dbReference type="Proteomes" id="UP000095751"/>
    </source>
</evidence>
<protein>
    <submittedName>
        <fullName evidence="6">RNA-binding domain-containing protein</fullName>
    </submittedName>
</protein>
<reference evidence="6 7" key="1">
    <citation type="submission" date="2016-09" db="EMBL/GenBank/DDBJ databases">
        <title>Extensive genetic diversity and differential bi-allelic expression allows diatom success in the polar Southern Ocean.</title>
        <authorList>
            <consortium name="DOE Joint Genome Institute"/>
            <person name="Mock T."/>
            <person name="Otillar R.P."/>
            <person name="Strauss J."/>
            <person name="Dupont C."/>
            <person name="Frickenhaus S."/>
            <person name="Maumus F."/>
            <person name="Mcmullan M."/>
            <person name="Sanges R."/>
            <person name="Schmutz J."/>
            <person name="Toseland A."/>
            <person name="Valas R."/>
            <person name="Veluchamy A."/>
            <person name="Ward B.J."/>
            <person name="Allen A."/>
            <person name="Barry K."/>
            <person name="Falciatore A."/>
            <person name="Ferrante M."/>
            <person name="Fortunato A.E."/>
            <person name="Gloeckner G."/>
            <person name="Gruber A."/>
            <person name="Hipkin R."/>
            <person name="Janech M."/>
            <person name="Kroth P."/>
            <person name="Leese F."/>
            <person name="Lindquist E."/>
            <person name="Lyon B.R."/>
            <person name="Martin J."/>
            <person name="Mayer C."/>
            <person name="Parker M."/>
            <person name="Quesneville H."/>
            <person name="Raymond J."/>
            <person name="Uhlig C."/>
            <person name="Valentin K.U."/>
            <person name="Worden A.Z."/>
            <person name="Armbrust E.V."/>
            <person name="Bowler C."/>
            <person name="Green B."/>
            <person name="Moulton V."/>
            <person name="Van Oosterhout C."/>
            <person name="Grigoriev I."/>
        </authorList>
    </citation>
    <scope>NUCLEOTIDE SEQUENCE [LARGE SCALE GENOMIC DNA]</scope>
    <source>
        <strain evidence="6 7">CCMP1102</strain>
    </source>
</reference>
<evidence type="ECO:0000256" key="4">
    <source>
        <dbReference type="SAM" id="MobiDB-lite"/>
    </source>
</evidence>
<sequence length="575" mass="63031">MVVPPQQVYVQQQQQQVPLEAQFQSLGLGTNEGNDDEHQQNSTITDGQIDVGINEKGENIVNSGDEQQEGDIDETENGEGEEEPIKLFVGQVPKTMNEEDIFPTFDSFGPLKDVSIIRDKQTQLHRGCAFVTYWSSNDADKAQESLHGQHVFPGARRPAQVKPAEPSVPENKLFVGMLSRKAGEDEIRELFAPFGEIREIYMIRNADGSSKCAAFLRYIDRDSAIQAIEMLHNNLVLEGAARPLIVKFADNKHQRQQRHMRNVRRQELMTVMGPGVGYPGIYPGHHMAMAPLPGAPSHQYPPHHQMGGPPHAHHLPQYHGAPYPGGPGGGGPPAMYNPMYPSPQHYGGPPHPYGAGGFQDPNQNNRQGSHGSAGGGNRHHNNQNNQNVNNVNANNPNQAANPRPREGPAGANLFVYHLPHDLTDADLATAFNPFGNVISAKVYVDRYTDESKGFGFVSYDSVISAESAIEQMNGFQIGNKRLKVQHKRVHNNGGGNSGGGPGPRMIHHEHYQQQQQQQQQQFEQQMHQVLPLDYAPPDDGYDVVSDAPGPVIQGDVPPPTSQIGGIATPIPVMTP</sequence>
<feature type="compositionally biased region" description="Low complexity" evidence="4">
    <location>
        <begin position="382"/>
        <end position="402"/>
    </location>
</feature>
<evidence type="ECO:0000256" key="2">
    <source>
        <dbReference type="ARBA" id="ARBA00022884"/>
    </source>
</evidence>
<dbReference type="InterPro" id="IPR000504">
    <property type="entry name" value="RRM_dom"/>
</dbReference>
<dbReference type="Pfam" id="PF00076">
    <property type="entry name" value="RRM_1"/>
    <property type="match status" value="3"/>
</dbReference>
<keyword evidence="7" id="KW-1185">Reference proteome</keyword>
<organism evidence="6 7">
    <name type="scientific">Fragilariopsis cylindrus CCMP1102</name>
    <dbReference type="NCBI Taxonomy" id="635003"/>
    <lineage>
        <taxon>Eukaryota</taxon>
        <taxon>Sar</taxon>
        <taxon>Stramenopiles</taxon>
        <taxon>Ochrophyta</taxon>
        <taxon>Bacillariophyta</taxon>
        <taxon>Bacillariophyceae</taxon>
        <taxon>Bacillariophycidae</taxon>
        <taxon>Bacillariales</taxon>
        <taxon>Bacillariaceae</taxon>
        <taxon>Fragilariopsis</taxon>
    </lineage>
</organism>
<dbReference type="InterPro" id="IPR035979">
    <property type="entry name" value="RBD_domain_sf"/>
</dbReference>
<proteinExistence type="predicted"/>
<accession>A0A1E7FGE6</accession>
<dbReference type="FunFam" id="3.30.70.330:FF:000383">
    <property type="entry name" value="Sex lethal, isoform D"/>
    <property type="match status" value="1"/>
</dbReference>